<keyword evidence="2" id="KW-1133">Transmembrane helix</keyword>
<reference evidence="3 4" key="1">
    <citation type="submission" date="2023-08" db="EMBL/GenBank/DDBJ databases">
        <title>Black Yeasts Isolated from many extreme environments.</title>
        <authorList>
            <person name="Coleine C."/>
            <person name="Stajich J.E."/>
            <person name="Selbmann L."/>
        </authorList>
    </citation>
    <scope>NUCLEOTIDE SEQUENCE [LARGE SCALE GENOMIC DNA]</scope>
    <source>
        <strain evidence="3 4">CCFEE 5792</strain>
    </source>
</reference>
<feature type="transmembrane region" description="Helical" evidence="2">
    <location>
        <begin position="135"/>
        <end position="159"/>
    </location>
</feature>
<dbReference type="Proteomes" id="UP001358417">
    <property type="component" value="Unassembled WGS sequence"/>
</dbReference>
<feature type="region of interest" description="Disordered" evidence="1">
    <location>
        <begin position="1"/>
        <end position="29"/>
    </location>
</feature>
<sequence>MADISSSPITPVTVAGHDGRSPLPSILKPPAYATVDDDLEFAMPRPSRAVSFSERAKRSMSPPARRPSLYDLVRPPTPIPQDIRSPQQQQPRAPRSVRALPPLGEAAVLIVESIALGVVVFAAHYNLAWTCQSPWFVLPVVFLGTHACVLSLTFVLCMFEFSAQSPPEPFYARPAWVDVVDVLVPVVAAILGTVVFYAMAVQEQCVWSQ</sequence>
<evidence type="ECO:0008006" key="5">
    <source>
        <dbReference type="Google" id="ProtNLM"/>
    </source>
</evidence>
<keyword evidence="2" id="KW-0812">Transmembrane</keyword>
<organism evidence="3 4">
    <name type="scientific">Exophiala bonariae</name>
    <dbReference type="NCBI Taxonomy" id="1690606"/>
    <lineage>
        <taxon>Eukaryota</taxon>
        <taxon>Fungi</taxon>
        <taxon>Dikarya</taxon>
        <taxon>Ascomycota</taxon>
        <taxon>Pezizomycotina</taxon>
        <taxon>Eurotiomycetes</taxon>
        <taxon>Chaetothyriomycetidae</taxon>
        <taxon>Chaetothyriales</taxon>
        <taxon>Herpotrichiellaceae</taxon>
        <taxon>Exophiala</taxon>
    </lineage>
</organism>
<comment type="caution">
    <text evidence="3">The sequence shown here is derived from an EMBL/GenBank/DDBJ whole genome shotgun (WGS) entry which is preliminary data.</text>
</comment>
<protein>
    <recommendedName>
        <fullName evidence="5">MARVEL domain-containing protein</fullName>
    </recommendedName>
</protein>
<feature type="transmembrane region" description="Helical" evidence="2">
    <location>
        <begin position="179"/>
        <end position="200"/>
    </location>
</feature>
<accession>A0AAV9N8A2</accession>
<proteinExistence type="predicted"/>
<gene>
    <name evidence="3" type="ORF">LTR84_005557</name>
</gene>
<name>A0AAV9N8A2_9EURO</name>
<feature type="compositionally biased region" description="Low complexity" evidence="1">
    <location>
        <begin position="84"/>
        <end position="96"/>
    </location>
</feature>
<feature type="region of interest" description="Disordered" evidence="1">
    <location>
        <begin position="47"/>
        <end position="72"/>
    </location>
</feature>
<keyword evidence="2" id="KW-0472">Membrane</keyword>
<evidence type="ECO:0000313" key="3">
    <source>
        <dbReference type="EMBL" id="KAK5049134.1"/>
    </source>
</evidence>
<feature type="compositionally biased region" description="Polar residues" evidence="1">
    <location>
        <begin position="1"/>
        <end position="10"/>
    </location>
</feature>
<dbReference type="AlphaFoldDB" id="A0AAV9N8A2"/>
<evidence type="ECO:0000313" key="4">
    <source>
        <dbReference type="Proteomes" id="UP001358417"/>
    </source>
</evidence>
<keyword evidence="4" id="KW-1185">Reference proteome</keyword>
<dbReference type="GeneID" id="89973734"/>
<feature type="transmembrane region" description="Helical" evidence="2">
    <location>
        <begin position="102"/>
        <end position="123"/>
    </location>
</feature>
<dbReference type="EMBL" id="JAVRRD010000020">
    <property type="protein sequence ID" value="KAK5049134.1"/>
    <property type="molecule type" value="Genomic_DNA"/>
</dbReference>
<evidence type="ECO:0000256" key="1">
    <source>
        <dbReference type="SAM" id="MobiDB-lite"/>
    </source>
</evidence>
<feature type="region of interest" description="Disordered" evidence="1">
    <location>
        <begin position="77"/>
        <end position="96"/>
    </location>
</feature>
<dbReference type="RefSeq" id="XP_064704339.1">
    <property type="nucleotide sequence ID" value="XM_064849125.1"/>
</dbReference>
<evidence type="ECO:0000256" key="2">
    <source>
        <dbReference type="SAM" id="Phobius"/>
    </source>
</evidence>